<dbReference type="OrthoDB" id="4295522at2"/>
<accession>A0A4R3KRN7</accession>
<comment type="caution">
    <text evidence="2">The sequence shown here is derived from an EMBL/GenBank/DDBJ whole genome shotgun (WGS) entry which is preliminary data.</text>
</comment>
<protein>
    <submittedName>
        <fullName evidence="2">DinB family protein</fullName>
    </submittedName>
</protein>
<dbReference type="AlphaFoldDB" id="A0A4R3KRN7"/>
<gene>
    <name evidence="2" type="ORF">EDD80_10431</name>
</gene>
<dbReference type="Gene3D" id="1.20.120.450">
    <property type="entry name" value="dinb family like domain"/>
    <property type="match status" value="1"/>
</dbReference>
<dbReference type="InterPro" id="IPR034660">
    <property type="entry name" value="DinB/YfiT-like"/>
</dbReference>
<evidence type="ECO:0000259" key="1">
    <source>
        <dbReference type="Pfam" id="PF12867"/>
    </source>
</evidence>
<dbReference type="RefSeq" id="WP_132128758.1">
    <property type="nucleotide sequence ID" value="NZ_CP042432.1"/>
</dbReference>
<dbReference type="InterPro" id="IPR024775">
    <property type="entry name" value="DinB-like"/>
</dbReference>
<dbReference type="Proteomes" id="UP000295807">
    <property type="component" value="Unassembled WGS sequence"/>
</dbReference>
<reference evidence="2 3" key="1">
    <citation type="submission" date="2019-03" db="EMBL/GenBank/DDBJ databases">
        <title>Genomic Encyclopedia of Type Strains, Phase IV (KMG-IV): sequencing the most valuable type-strain genomes for metagenomic binning, comparative biology and taxonomic classification.</title>
        <authorList>
            <person name="Goeker M."/>
        </authorList>
    </citation>
    <scope>NUCLEOTIDE SEQUENCE [LARGE SCALE GENOMIC DNA]</scope>
    <source>
        <strain evidence="2 3">DSM 21100</strain>
    </source>
</reference>
<proteinExistence type="predicted"/>
<organism evidence="2 3">
    <name type="scientific">Anseongella ginsenosidimutans</name>
    <dbReference type="NCBI Taxonomy" id="496056"/>
    <lineage>
        <taxon>Bacteria</taxon>
        <taxon>Pseudomonadati</taxon>
        <taxon>Bacteroidota</taxon>
        <taxon>Sphingobacteriia</taxon>
        <taxon>Sphingobacteriales</taxon>
        <taxon>Sphingobacteriaceae</taxon>
        <taxon>Anseongella</taxon>
    </lineage>
</organism>
<keyword evidence="3" id="KW-1185">Reference proteome</keyword>
<dbReference type="EMBL" id="SMAD01000004">
    <property type="protein sequence ID" value="TCS87684.1"/>
    <property type="molecule type" value="Genomic_DNA"/>
</dbReference>
<evidence type="ECO:0000313" key="3">
    <source>
        <dbReference type="Proteomes" id="UP000295807"/>
    </source>
</evidence>
<dbReference type="Pfam" id="PF12867">
    <property type="entry name" value="DinB_2"/>
    <property type="match status" value="1"/>
</dbReference>
<dbReference type="SUPFAM" id="SSF109854">
    <property type="entry name" value="DinB/YfiT-like putative metalloenzymes"/>
    <property type="match status" value="1"/>
</dbReference>
<evidence type="ECO:0000313" key="2">
    <source>
        <dbReference type="EMBL" id="TCS87684.1"/>
    </source>
</evidence>
<sequence>MNRKIESIKKFRLFLLKQIEDLTIPQLNEIPAGYNNNIIWNLGHLICAEQTMCYTRAGLAVTVEEKYLSPFMSGTKPERSLSEGEIKFIKEIFIASPDNLQIDFDNNIFQNYSPSAGIKKVYEIEVNNIDEALDYLLYHEGLHTGYVISLKKLLMGI</sequence>
<name>A0A4R3KRN7_9SPHI</name>
<feature type="domain" description="DinB-like" evidence="1">
    <location>
        <begin position="17"/>
        <end position="146"/>
    </location>
</feature>